<dbReference type="PRINTS" id="PR00368">
    <property type="entry name" value="FADPNR"/>
</dbReference>
<evidence type="ECO:0000313" key="10">
    <source>
        <dbReference type="Proteomes" id="UP000183898"/>
    </source>
</evidence>
<dbReference type="Pfam" id="PF07992">
    <property type="entry name" value="Pyr_redox_2"/>
    <property type="match status" value="1"/>
</dbReference>
<reference evidence="9 10" key="1">
    <citation type="submission" date="2016-10" db="EMBL/GenBank/DDBJ databases">
        <authorList>
            <person name="de Groot N.N."/>
        </authorList>
    </citation>
    <scope>NUCLEOTIDE SEQUENCE [LARGE SCALE GENOMIC DNA]</scope>
    <source>
        <strain evidence="9 10">Nl18</strain>
    </source>
</reference>
<comment type="cofactor">
    <cofactor evidence="5">
        <name>FAD</name>
        <dbReference type="ChEBI" id="CHEBI:57692"/>
    </cofactor>
    <text evidence="5">Binds 1 FAD per subunit.</text>
</comment>
<dbReference type="PRINTS" id="PR00411">
    <property type="entry name" value="PNDRDTASEI"/>
</dbReference>
<evidence type="ECO:0000256" key="4">
    <source>
        <dbReference type="PIRSR" id="PIRSR000350-2"/>
    </source>
</evidence>
<dbReference type="SUPFAM" id="SSF55424">
    <property type="entry name" value="FAD/NAD-linked reductases, dimerisation (C-terminal) domain"/>
    <property type="match status" value="1"/>
</dbReference>
<feature type="active site" description="Proton acceptor" evidence="4">
    <location>
        <position position="462"/>
    </location>
</feature>
<dbReference type="EMBL" id="FOCT01000003">
    <property type="protein sequence ID" value="SEN28701.1"/>
    <property type="molecule type" value="Genomic_DNA"/>
</dbReference>
<dbReference type="PROSITE" id="PS00065">
    <property type="entry name" value="D_2_HYDROXYACID_DH_1"/>
    <property type="match status" value="1"/>
</dbReference>
<feature type="domain" description="Pyridine nucleotide-disulphide oxidoreductase dimerisation" evidence="7">
    <location>
        <begin position="370"/>
        <end position="472"/>
    </location>
</feature>
<gene>
    <name evidence="9" type="ORF">SAMN05216404_103273</name>
</gene>
<organism evidence="9 10">
    <name type="scientific">Nitrosospira multiformis</name>
    <dbReference type="NCBI Taxonomy" id="1231"/>
    <lineage>
        <taxon>Bacteria</taxon>
        <taxon>Pseudomonadati</taxon>
        <taxon>Pseudomonadota</taxon>
        <taxon>Betaproteobacteria</taxon>
        <taxon>Nitrosomonadales</taxon>
        <taxon>Nitrosomonadaceae</taxon>
        <taxon>Nitrosospira</taxon>
    </lineage>
</organism>
<dbReference type="GO" id="GO:0050660">
    <property type="term" value="F:flavin adenine dinucleotide binding"/>
    <property type="evidence" value="ECO:0007669"/>
    <property type="project" value="TreeGrafter"/>
</dbReference>
<dbReference type="NCBIfam" id="NF004939">
    <property type="entry name" value="PRK06292.1-1"/>
    <property type="match status" value="1"/>
</dbReference>
<dbReference type="InterPro" id="IPR029752">
    <property type="entry name" value="D-isomer_DH_CS1"/>
</dbReference>
<dbReference type="InterPro" id="IPR001100">
    <property type="entry name" value="Pyr_nuc-diS_OxRdtase"/>
</dbReference>
<evidence type="ECO:0000259" key="7">
    <source>
        <dbReference type="Pfam" id="PF02852"/>
    </source>
</evidence>
<accession>A0A1H8F9Z7</accession>
<dbReference type="InterPro" id="IPR004099">
    <property type="entry name" value="Pyr_nucl-diS_OxRdtase_dimer"/>
</dbReference>
<feature type="binding site" evidence="5">
    <location>
        <position position="290"/>
    </location>
    <ligand>
        <name>NAD(+)</name>
        <dbReference type="ChEBI" id="CHEBI:57540"/>
    </ligand>
</feature>
<dbReference type="PIRSF" id="PIRSF000350">
    <property type="entry name" value="Mercury_reductase_MerA"/>
    <property type="match status" value="1"/>
</dbReference>
<dbReference type="Gene3D" id="3.30.390.30">
    <property type="match status" value="1"/>
</dbReference>
<keyword evidence="5" id="KW-0547">Nucleotide-binding</keyword>
<dbReference type="InterPro" id="IPR023753">
    <property type="entry name" value="FAD/NAD-binding_dom"/>
</dbReference>
<evidence type="ECO:0000256" key="3">
    <source>
        <dbReference type="ARBA" id="ARBA00022827"/>
    </source>
</evidence>
<evidence type="ECO:0000256" key="5">
    <source>
        <dbReference type="PIRSR" id="PIRSR000350-3"/>
    </source>
</evidence>
<dbReference type="PANTHER" id="PTHR43014">
    <property type="entry name" value="MERCURIC REDUCTASE"/>
    <property type="match status" value="1"/>
</dbReference>
<dbReference type="GO" id="GO:0003955">
    <property type="term" value="F:NAD(P)H dehydrogenase (quinone) activity"/>
    <property type="evidence" value="ECO:0007669"/>
    <property type="project" value="TreeGrafter"/>
</dbReference>
<dbReference type="InterPro" id="IPR016156">
    <property type="entry name" value="FAD/NAD-linked_Rdtase_dimer_sf"/>
</dbReference>
<evidence type="ECO:0000256" key="2">
    <source>
        <dbReference type="ARBA" id="ARBA00022630"/>
    </source>
</evidence>
<dbReference type="Gene3D" id="3.50.50.60">
    <property type="entry name" value="FAD/NAD(P)-binding domain"/>
    <property type="match status" value="2"/>
</dbReference>
<keyword evidence="3 5" id="KW-0274">FAD</keyword>
<feature type="disulfide bond" description="Redox-active" evidence="6">
    <location>
        <begin position="72"/>
        <end position="77"/>
    </location>
</feature>
<evidence type="ECO:0000256" key="1">
    <source>
        <dbReference type="ARBA" id="ARBA00007532"/>
    </source>
</evidence>
<dbReference type="SUPFAM" id="SSF51905">
    <property type="entry name" value="FAD/NAD(P)-binding domain"/>
    <property type="match status" value="1"/>
</dbReference>
<feature type="binding site" evidence="5">
    <location>
        <position position="332"/>
    </location>
    <ligand>
        <name>FAD</name>
        <dbReference type="ChEBI" id="CHEBI:57692"/>
    </ligand>
</feature>
<feature type="binding site" evidence="5">
    <location>
        <position position="81"/>
    </location>
    <ligand>
        <name>FAD</name>
        <dbReference type="ChEBI" id="CHEBI:57692"/>
    </ligand>
</feature>
<keyword evidence="2" id="KW-0285">Flavoprotein</keyword>
<comment type="similarity">
    <text evidence="1">Belongs to the class-I pyridine nucleotide-disulfide oxidoreductase family.</text>
</comment>
<protein>
    <submittedName>
        <fullName evidence="9">Dihydrolipoamide dehydrogenase</fullName>
    </submittedName>
</protein>
<dbReference type="PANTHER" id="PTHR43014:SF4">
    <property type="entry name" value="PYRIDINE NUCLEOTIDE-DISULFIDE OXIDOREDUCTASE RCLA-RELATED"/>
    <property type="match status" value="1"/>
</dbReference>
<evidence type="ECO:0000313" key="9">
    <source>
        <dbReference type="EMBL" id="SEN28701.1"/>
    </source>
</evidence>
<dbReference type="Pfam" id="PF02852">
    <property type="entry name" value="Pyr_redox_dim"/>
    <property type="match status" value="1"/>
</dbReference>
<feature type="binding site" evidence="5">
    <location>
        <begin position="206"/>
        <end position="213"/>
    </location>
    <ligand>
        <name>NAD(+)</name>
        <dbReference type="ChEBI" id="CHEBI:57540"/>
    </ligand>
</feature>
<dbReference type="GO" id="GO:0016616">
    <property type="term" value="F:oxidoreductase activity, acting on the CH-OH group of donors, NAD or NADP as acceptor"/>
    <property type="evidence" value="ECO:0007669"/>
    <property type="project" value="UniProtKB-ARBA"/>
</dbReference>
<keyword evidence="5" id="KW-0520">NAD</keyword>
<dbReference type="AlphaFoldDB" id="A0A1H8F9Z7"/>
<feature type="domain" description="FAD/NAD(P)-binding" evidence="8">
    <location>
        <begin position="35"/>
        <end position="347"/>
    </location>
</feature>
<dbReference type="Proteomes" id="UP000183898">
    <property type="component" value="Unassembled WGS sequence"/>
</dbReference>
<dbReference type="InterPro" id="IPR036188">
    <property type="entry name" value="FAD/NAD-bd_sf"/>
</dbReference>
<name>A0A1H8F9Z7_9PROT</name>
<sequence>MILAVQLADQGGSTSFHINSCNISDEEEILVSETFDVIIIGAGTAGLAALREVKKRTDNFAVINDGPWGTVCARVGCMPSKALIEAAKAFHRRTSFEEFGIQGAECLTPDIATVLRRVRRLRDDFVASTLKATEVLGERAISGRARLLEAGRLEVNGRELRARNIIIAIGSRPVVPSPWVALDRQILTTDTLFEQKTLPDRVAIIGLGAVGVEMAQALGRLGIEVTAFSESDTIAGLSDPKVNAVAAEILADEFRVHLGKQADLRVAGGGMRVSAGTEETAVDAVLASLGRRPNIENLGLETLGIQLNERGLPPVDPHTMQIADLPVFMAGDANGMRPLLHEAADEGHIAGINATHPAPIRFERRTPLAIVFTDPGIATVGKKHVSLPRGTLTGEVRFERQSRARMAQRNDGLLRIYAEPVSGKLLGAEMCSPDAEHMAHLLALAIDRSLTVHDMLRMPFYHPVLEEGLRTALRELSKQLPRCRESDLAGCEAFGAQALD</sequence>
<evidence type="ECO:0000259" key="8">
    <source>
        <dbReference type="Pfam" id="PF07992"/>
    </source>
</evidence>
<evidence type="ECO:0000256" key="6">
    <source>
        <dbReference type="PIRSR" id="PIRSR000350-4"/>
    </source>
</evidence>
<proteinExistence type="inferred from homology"/>